<dbReference type="RefSeq" id="WP_123191525.1">
    <property type="nucleotide sequence ID" value="NZ_QICD01000003.1"/>
</dbReference>
<dbReference type="AlphaFoldDB" id="A0A3N0BIU0"/>
<feature type="transmembrane region" description="Helical" evidence="2">
    <location>
        <begin position="102"/>
        <end position="122"/>
    </location>
</feature>
<accession>A0A3N0BIU0</accession>
<dbReference type="PANTHER" id="PTHR35813:SF1">
    <property type="entry name" value="INNER MEMBRANE PROTEIN YBAN"/>
    <property type="match status" value="1"/>
</dbReference>
<evidence type="ECO:0000313" key="3">
    <source>
        <dbReference type="EMBL" id="RNL48151.1"/>
    </source>
</evidence>
<name>A0A3N0BIU0_9ACTN</name>
<dbReference type="EMBL" id="QICD01000003">
    <property type="protein sequence ID" value="RNL48151.1"/>
    <property type="molecule type" value="Genomic_DNA"/>
</dbReference>
<dbReference type="InterPro" id="IPR007401">
    <property type="entry name" value="DUF454"/>
</dbReference>
<reference evidence="4" key="1">
    <citation type="submission" date="2018-05" db="EMBL/GenBank/DDBJ databases">
        <title>Genome Sequencing of selected type strains of the family Eggerthellaceae.</title>
        <authorList>
            <person name="Danylec N."/>
            <person name="Stoll D.A."/>
            <person name="Doetsch A."/>
            <person name="Huch M."/>
        </authorList>
    </citation>
    <scope>NUCLEOTIDE SEQUENCE [LARGE SCALE GENOMIC DNA]</scope>
    <source>
        <strain evidence="4">DSM 16106</strain>
    </source>
</reference>
<sequence length="147" mass="15974">MKKRRIGQRLWAFGGLASFGLGALGAVVPILPTTPFLLLAAFCFARSSDRVNAWFRSTRLYRSVVEGYATKRTMTVKAKLLLLGPLTVVLGVSFALMANVPVGRIVVAVVWIAHIVYFGFVVKTDRPSPAAPSNVDAPSRPVESTER</sequence>
<evidence type="ECO:0000313" key="4">
    <source>
        <dbReference type="Proteomes" id="UP000278632"/>
    </source>
</evidence>
<dbReference type="PANTHER" id="PTHR35813">
    <property type="entry name" value="INNER MEMBRANE PROTEIN YBAN"/>
    <property type="match status" value="1"/>
</dbReference>
<evidence type="ECO:0000256" key="2">
    <source>
        <dbReference type="SAM" id="Phobius"/>
    </source>
</evidence>
<evidence type="ECO:0000256" key="1">
    <source>
        <dbReference type="SAM" id="MobiDB-lite"/>
    </source>
</evidence>
<protein>
    <submittedName>
        <fullName evidence="3">DUF454 domain-containing protein</fullName>
    </submittedName>
</protein>
<dbReference type="OrthoDB" id="5690292at2"/>
<proteinExistence type="predicted"/>
<keyword evidence="2" id="KW-1133">Transmembrane helix</keyword>
<dbReference type="Pfam" id="PF04304">
    <property type="entry name" value="DUF454"/>
    <property type="match status" value="1"/>
</dbReference>
<keyword evidence="2" id="KW-0472">Membrane</keyword>
<comment type="caution">
    <text evidence="3">The sequence shown here is derived from an EMBL/GenBank/DDBJ whole genome shotgun (WGS) entry which is preliminary data.</text>
</comment>
<keyword evidence="2" id="KW-0812">Transmembrane</keyword>
<organism evidence="3 4">
    <name type="scientific">Paraeggerthella hongkongensis</name>
    <dbReference type="NCBI Taxonomy" id="230658"/>
    <lineage>
        <taxon>Bacteria</taxon>
        <taxon>Bacillati</taxon>
        <taxon>Actinomycetota</taxon>
        <taxon>Coriobacteriia</taxon>
        <taxon>Eggerthellales</taxon>
        <taxon>Eggerthellaceae</taxon>
        <taxon>Paraeggerthella</taxon>
    </lineage>
</organism>
<feature type="transmembrane region" description="Helical" evidence="2">
    <location>
        <begin position="76"/>
        <end position="96"/>
    </location>
</feature>
<feature type="region of interest" description="Disordered" evidence="1">
    <location>
        <begin position="127"/>
        <end position="147"/>
    </location>
</feature>
<gene>
    <name evidence="3" type="ORF">DMP08_03080</name>
</gene>
<keyword evidence="4" id="KW-1185">Reference proteome</keyword>
<dbReference type="GO" id="GO:0005886">
    <property type="term" value="C:plasma membrane"/>
    <property type="evidence" value="ECO:0007669"/>
    <property type="project" value="TreeGrafter"/>
</dbReference>
<dbReference type="Proteomes" id="UP000278632">
    <property type="component" value="Unassembled WGS sequence"/>
</dbReference>